<accession>A0A846HE18</accession>
<gene>
    <name evidence="1" type="ORF">PI95_022785</name>
</gene>
<dbReference type="Proteomes" id="UP000031549">
    <property type="component" value="Unassembled WGS sequence"/>
</dbReference>
<protein>
    <submittedName>
        <fullName evidence="1">Uncharacterized protein</fullName>
    </submittedName>
</protein>
<name>A0A846HE18_9CYAN</name>
<reference evidence="1 2" key="1">
    <citation type="journal article" date="2015" name="Genome Announc.">
        <title>Draft Genome Sequence of Cyanobacterium Hassallia byssoidea Strain VB512170, Isolated from Monuments in India.</title>
        <authorList>
            <person name="Singh D."/>
            <person name="Chandrababunaidu M.M."/>
            <person name="Panda A."/>
            <person name="Sen D."/>
            <person name="Bhattacharyya S."/>
            <person name="Adhikary S.P."/>
            <person name="Tripathy S."/>
        </authorList>
    </citation>
    <scope>NUCLEOTIDE SEQUENCE [LARGE SCALE GENOMIC DNA]</scope>
    <source>
        <strain evidence="1 2">VB512170</strain>
    </source>
</reference>
<proteinExistence type="predicted"/>
<evidence type="ECO:0000313" key="1">
    <source>
        <dbReference type="EMBL" id="NEU75303.1"/>
    </source>
</evidence>
<sequence>MFSKVRAFTTKPNNLFTRFGNHLEKLESHDKVEFQAKLCVWAIAVEMAGNYNAIFKNLNHRTGEYSDNINEALALVEGMNLIEINNLIDAINKNNDLNEAETCDEILFAA</sequence>
<organism evidence="1 2">
    <name type="scientific">Hassallia byssoidea VB512170</name>
    <dbReference type="NCBI Taxonomy" id="1304833"/>
    <lineage>
        <taxon>Bacteria</taxon>
        <taxon>Bacillati</taxon>
        <taxon>Cyanobacteriota</taxon>
        <taxon>Cyanophyceae</taxon>
        <taxon>Nostocales</taxon>
        <taxon>Tolypothrichaceae</taxon>
        <taxon>Hassallia</taxon>
    </lineage>
</organism>
<dbReference type="AlphaFoldDB" id="A0A846HE18"/>
<dbReference type="EMBL" id="JTCM02000065">
    <property type="protein sequence ID" value="NEU75303.1"/>
    <property type="molecule type" value="Genomic_DNA"/>
</dbReference>
<dbReference type="RefSeq" id="WP_039741418.1">
    <property type="nucleotide sequence ID" value="NZ_JTCM02000065.1"/>
</dbReference>
<keyword evidence="2" id="KW-1185">Reference proteome</keyword>
<evidence type="ECO:0000313" key="2">
    <source>
        <dbReference type="Proteomes" id="UP000031549"/>
    </source>
</evidence>
<comment type="caution">
    <text evidence="1">The sequence shown here is derived from an EMBL/GenBank/DDBJ whole genome shotgun (WGS) entry which is preliminary data.</text>
</comment>